<evidence type="ECO:0000313" key="4">
    <source>
        <dbReference type="Proteomes" id="UP000702954"/>
    </source>
</evidence>
<keyword evidence="4" id="KW-1185">Reference proteome</keyword>
<comment type="caution">
    <text evidence="2">The sequence shown here is derived from an EMBL/GenBank/DDBJ whole genome shotgun (WGS) entry which is preliminary data.</text>
</comment>
<evidence type="ECO:0000313" key="2">
    <source>
        <dbReference type="EMBL" id="TCS66141.1"/>
    </source>
</evidence>
<accession>A0A4R3JMA2</accession>
<organism evidence="2 3">
    <name type="scientific">Faecalimonas umbilicata</name>
    <dbReference type="NCBI Taxonomy" id="1912855"/>
    <lineage>
        <taxon>Bacteria</taxon>
        <taxon>Bacillati</taxon>
        <taxon>Bacillota</taxon>
        <taxon>Clostridia</taxon>
        <taxon>Lachnospirales</taxon>
        <taxon>Lachnospiraceae</taxon>
        <taxon>Faecalimonas</taxon>
    </lineage>
</organism>
<dbReference type="Proteomes" id="UP000294613">
    <property type="component" value="Unassembled WGS sequence"/>
</dbReference>
<dbReference type="AlphaFoldDB" id="A0A4R3JMA2"/>
<evidence type="ECO:0000313" key="3">
    <source>
        <dbReference type="Proteomes" id="UP000294613"/>
    </source>
</evidence>
<reference evidence="1 4" key="1">
    <citation type="journal article" date="2018" name="Int. J. Syst. Evol. Microbiol.">
        <title>Draft Genome Sequence of Faecalimonas umbilicata JCM 30896T, an Acetate-Producing Bacterium Isolated from Human Feces.</title>
        <authorList>
            <person name="Sakamoto M."/>
            <person name="Ikeyama N."/>
            <person name="Yuki M."/>
            <person name="Ohkuma M."/>
        </authorList>
    </citation>
    <scope>NUCLEOTIDE SEQUENCE [LARGE SCALE GENOMIC DNA]</scope>
    <source>
        <strain evidence="1 4">EGH7</strain>
    </source>
</reference>
<protein>
    <submittedName>
        <fullName evidence="2">Uncharacterized protein</fullName>
    </submittedName>
</protein>
<evidence type="ECO:0000313" key="1">
    <source>
        <dbReference type="EMBL" id="GBU06539.1"/>
    </source>
</evidence>
<dbReference type="Proteomes" id="UP000702954">
    <property type="component" value="Unassembled WGS sequence"/>
</dbReference>
<gene>
    <name evidence="2" type="ORF">EDD74_11939</name>
    <name evidence="1" type="ORF">FAEUMB_30800</name>
</gene>
<dbReference type="EMBL" id="BHEO01000008">
    <property type="protein sequence ID" value="GBU06539.1"/>
    <property type="molecule type" value="Genomic_DNA"/>
</dbReference>
<sequence length="242" mass="27999">MGKTMVKVVNPCVCSTYHADVYAYAKIEYEDGGLSICGVVGPKRNGDCTGSAGQCVDEIRNGKPTEDWTNEMLQKFCDIWERWHLNDMRPYCKHQRELGWVEQSQEKVKVMKWDRTKETWEKARAAEKRAVECLKKGKTFVPTPEETIYANVSYGVTTYNDELPEHPEFYEFKERDCLGHSNVEYKTRGWISHKEHPLGILGKPCPVCGYEYGSSWIKEEVPQDVIDWLFSLPESRTKPAWV</sequence>
<dbReference type="EMBL" id="SLZV01000019">
    <property type="protein sequence ID" value="TCS66141.1"/>
    <property type="molecule type" value="Genomic_DNA"/>
</dbReference>
<reference evidence="2 3" key="2">
    <citation type="submission" date="2019-03" db="EMBL/GenBank/DDBJ databases">
        <title>Genomic Encyclopedia of Type Strains, Phase IV (KMG-IV): sequencing the most valuable type-strain genomes for metagenomic binning, comparative biology and taxonomic classification.</title>
        <authorList>
            <person name="Goeker M."/>
        </authorList>
    </citation>
    <scope>NUCLEOTIDE SEQUENCE [LARGE SCALE GENOMIC DNA]</scope>
    <source>
        <strain evidence="2 3">DSM 103426</strain>
    </source>
</reference>
<dbReference type="RefSeq" id="WP_116442378.1">
    <property type="nucleotide sequence ID" value="NZ_BHEO01000008.1"/>
</dbReference>
<proteinExistence type="predicted"/>
<name>A0A4R3JMA2_9FIRM</name>